<proteinExistence type="predicted"/>
<comment type="caution">
    <text evidence="2">The sequence shown here is derived from an EMBL/GenBank/DDBJ whole genome shotgun (WGS) entry which is preliminary data.</text>
</comment>
<organism evidence="2 3">
    <name type="scientific">Ganoderma sinense ZZ0214-1</name>
    <dbReference type="NCBI Taxonomy" id="1077348"/>
    <lineage>
        <taxon>Eukaryota</taxon>
        <taxon>Fungi</taxon>
        <taxon>Dikarya</taxon>
        <taxon>Basidiomycota</taxon>
        <taxon>Agaricomycotina</taxon>
        <taxon>Agaricomycetes</taxon>
        <taxon>Polyporales</taxon>
        <taxon>Polyporaceae</taxon>
        <taxon>Ganoderma</taxon>
    </lineage>
</organism>
<evidence type="ECO:0000313" key="3">
    <source>
        <dbReference type="Proteomes" id="UP000230002"/>
    </source>
</evidence>
<dbReference type="Proteomes" id="UP000230002">
    <property type="component" value="Unassembled WGS sequence"/>
</dbReference>
<dbReference type="OrthoDB" id="3156807at2759"/>
<evidence type="ECO:0000313" key="2">
    <source>
        <dbReference type="EMBL" id="PIL29951.1"/>
    </source>
</evidence>
<keyword evidence="3" id="KW-1185">Reference proteome</keyword>
<dbReference type="AlphaFoldDB" id="A0A2G8S866"/>
<reference evidence="2 3" key="1">
    <citation type="journal article" date="2015" name="Sci. Rep.">
        <title>Chromosome-level genome map provides insights into diverse defense mechanisms in the medicinal fungus Ganoderma sinense.</title>
        <authorList>
            <person name="Zhu Y."/>
            <person name="Xu J."/>
            <person name="Sun C."/>
            <person name="Zhou S."/>
            <person name="Xu H."/>
            <person name="Nelson D.R."/>
            <person name="Qian J."/>
            <person name="Song J."/>
            <person name="Luo H."/>
            <person name="Xiang L."/>
            <person name="Li Y."/>
            <person name="Xu Z."/>
            <person name="Ji A."/>
            <person name="Wang L."/>
            <person name="Lu S."/>
            <person name="Hayward A."/>
            <person name="Sun W."/>
            <person name="Li X."/>
            <person name="Schwartz D.C."/>
            <person name="Wang Y."/>
            <person name="Chen S."/>
        </authorList>
    </citation>
    <scope>NUCLEOTIDE SEQUENCE [LARGE SCALE GENOMIC DNA]</scope>
    <source>
        <strain evidence="2 3">ZZ0214-1</strain>
    </source>
</reference>
<sequence length="361" mass="40591">MRTERWEKYIACMGRLLGDIYTGNDAGGFNLHKPELREGIYKIISDIKNIGRIVASPMASTYIYAKDWEALALTALKYMADSPLDEVVQLCQSSKPRSKQVLPTVRLVAYSNIEDILSHINATHISQLSSLENDPKALGVNIPSPSSTTLTNDENESTKEDGDADDEDNEETEPSREDFTADHTAAASKIISVYRKYALRKASEKDPLDEMRRRIRRDFFAKSRTVEWQGSPYRFLFRRVVPCLFIATECLKDRLYGAKSAAKESLRNAHDRELESVQAALDDASRLFKEACRLHKDLAPSAAVHKARDVNGLQRLALAVECLAEQVEDAISQNRSLPWTADLDLFRLIRDSGVLARAGRL</sequence>
<feature type="region of interest" description="Disordered" evidence="1">
    <location>
        <begin position="136"/>
        <end position="181"/>
    </location>
</feature>
<feature type="compositionally biased region" description="Acidic residues" evidence="1">
    <location>
        <begin position="162"/>
        <end position="172"/>
    </location>
</feature>
<name>A0A2G8S866_9APHY</name>
<feature type="compositionally biased region" description="Polar residues" evidence="1">
    <location>
        <begin position="143"/>
        <end position="152"/>
    </location>
</feature>
<dbReference type="EMBL" id="AYKW01000017">
    <property type="protein sequence ID" value="PIL29951.1"/>
    <property type="molecule type" value="Genomic_DNA"/>
</dbReference>
<gene>
    <name evidence="2" type="ORF">GSI_07862</name>
</gene>
<protein>
    <submittedName>
        <fullName evidence="2">Uncharacterized protein</fullName>
    </submittedName>
</protein>
<dbReference type="STRING" id="1077348.A0A2G8S866"/>
<evidence type="ECO:0000256" key="1">
    <source>
        <dbReference type="SAM" id="MobiDB-lite"/>
    </source>
</evidence>
<accession>A0A2G8S866</accession>